<feature type="repeat" description="TPR" evidence="3">
    <location>
        <begin position="38"/>
        <end position="71"/>
    </location>
</feature>
<dbReference type="SMART" id="SM00028">
    <property type="entry name" value="TPR"/>
    <property type="match status" value="4"/>
</dbReference>
<dbReference type="InterPro" id="IPR019734">
    <property type="entry name" value="TPR_rpt"/>
</dbReference>
<feature type="signal peptide" evidence="4">
    <location>
        <begin position="1"/>
        <end position="19"/>
    </location>
</feature>
<evidence type="ECO:0000313" key="5">
    <source>
        <dbReference type="EMBL" id="OGI44337.1"/>
    </source>
</evidence>
<dbReference type="PROSITE" id="PS50005">
    <property type="entry name" value="TPR"/>
    <property type="match status" value="2"/>
</dbReference>
<organism evidence="5 6">
    <name type="scientific">Candidatus Muproteobacteria bacterium RBG_16_65_31</name>
    <dbReference type="NCBI Taxonomy" id="1817759"/>
    <lineage>
        <taxon>Bacteria</taxon>
        <taxon>Pseudomonadati</taxon>
        <taxon>Pseudomonadota</taxon>
        <taxon>Candidatus Muproteobacteria</taxon>
    </lineage>
</organism>
<evidence type="ECO:0000256" key="1">
    <source>
        <dbReference type="ARBA" id="ARBA00022737"/>
    </source>
</evidence>
<protein>
    <submittedName>
        <fullName evidence="5">Type IV pilus biogenesis/stability protein PilW</fullName>
    </submittedName>
</protein>
<reference evidence="5 6" key="1">
    <citation type="journal article" date="2016" name="Nat. Commun.">
        <title>Thousands of microbial genomes shed light on interconnected biogeochemical processes in an aquifer system.</title>
        <authorList>
            <person name="Anantharaman K."/>
            <person name="Brown C.T."/>
            <person name="Hug L.A."/>
            <person name="Sharon I."/>
            <person name="Castelle C.J."/>
            <person name="Probst A.J."/>
            <person name="Thomas B.C."/>
            <person name="Singh A."/>
            <person name="Wilkins M.J."/>
            <person name="Karaoz U."/>
            <person name="Brodie E.L."/>
            <person name="Williams K.H."/>
            <person name="Hubbard S.S."/>
            <person name="Banfield J.F."/>
        </authorList>
    </citation>
    <scope>NUCLEOTIDE SEQUENCE [LARGE SCALE GENOMIC DNA]</scope>
</reference>
<dbReference type="Gene3D" id="1.25.40.10">
    <property type="entry name" value="Tetratricopeptide repeat domain"/>
    <property type="match status" value="1"/>
</dbReference>
<evidence type="ECO:0000256" key="2">
    <source>
        <dbReference type="ARBA" id="ARBA00022803"/>
    </source>
</evidence>
<dbReference type="Proteomes" id="UP000179344">
    <property type="component" value="Unassembled WGS sequence"/>
</dbReference>
<keyword evidence="1" id="KW-0677">Repeat</keyword>
<feature type="repeat" description="TPR" evidence="3">
    <location>
        <begin position="72"/>
        <end position="105"/>
    </location>
</feature>
<comment type="caution">
    <text evidence="5">The sequence shown here is derived from an EMBL/GenBank/DDBJ whole genome shotgun (WGS) entry which is preliminary data.</text>
</comment>
<keyword evidence="4" id="KW-0732">Signal</keyword>
<sequence>MSGAGFRAGVLVLAALALAGCASTSERQAEQARRQRLADTHTQLGASYLQRGQLEIAKENLEKALIADPDSSQAANMMALLQWRLRNYAEAERYFHKAVDVEQSNPEAQNNYGVFLCERGRPDEAIEWFGKAAANPLYKTPDMAQANAGACLMRKPAPTVAEKHFREALVHNPKLPVALNYMAKISYDSGRPIAARGFIQRYFQAADDTPETLLLAVRIERALRNRNEEGSYALRLKAKFPDSPEAVQLQRERAGVRAR</sequence>
<accession>A0A1F6TGS5</accession>
<dbReference type="Pfam" id="PF13432">
    <property type="entry name" value="TPR_16"/>
    <property type="match status" value="1"/>
</dbReference>
<dbReference type="EMBL" id="MFST01000053">
    <property type="protein sequence ID" value="OGI44337.1"/>
    <property type="molecule type" value="Genomic_DNA"/>
</dbReference>
<dbReference type="PANTHER" id="PTHR44943">
    <property type="entry name" value="CELLULOSE SYNTHASE OPERON PROTEIN C"/>
    <property type="match status" value="1"/>
</dbReference>
<dbReference type="NCBIfam" id="TIGR02521">
    <property type="entry name" value="type_IV_pilW"/>
    <property type="match status" value="1"/>
</dbReference>
<dbReference type="InterPro" id="IPR013360">
    <property type="entry name" value="Pilus_4_PilW"/>
</dbReference>
<dbReference type="InterPro" id="IPR011990">
    <property type="entry name" value="TPR-like_helical_dom_sf"/>
</dbReference>
<dbReference type="InterPro" id="IPR051685">
    <property type="entry name" value="Ycf3/AcsC/BcsC/TPR_MFPF"/>
</dbReference>
<feature type="chain" id="PRO_5009225511" evidence="4">
    <location>
        <begin position="20"/>
        <end position="259"/>
    </location>
</feature>
<evidence type="ECO:0000313" key="6">
    <source>
        <dbReference type="Proteomes" id="UP000179344"/>
    </source>
</evidence>
<evidence type="ECO:0000256" key="4">
    <source>
        <dbReference type="SAM" id="SignalP"/>
    </source>
</evidence>
<dbReference type="Pfam" id="PF13181">
    <property type="entry name" value="TPR_8"/>
    <property type="match status" value="1"/>
</dbReference>
<dbReference type="SUPFAM" id="SSF48452">
    <property type="entry name" value="TPR-like"/>
    <property type="match status" value="1"/>
</dbReference>
<proteinExistence type="predicted"/>
<dbReference type="PROSITE" id="PS51257">
    <property type="entry name" value="PROKAR_LIPOPROTEIN"/>
    <property type="match status" value="1"/>
</dbReference>
<gene>
    <name evidence="5" type="ORF">A2V92_05570</name>
</gene>
<keyword evidence="2 3" id="KW-0802">TPR repeat</keyword>
<evidence type="ECO:0000256" key="3">
    <source>
        <dbReference type="PROSITE-ProRule" id="PRU00339"/>
    </source>
</evidence>
<dbReference type="PANTHER" id="PTHR44943:SF8">
    <property type="entry name" value="TPR REPEAT-CONTAINING PROTEIN MJ0263"/>
    <property type="match status" value="1"/>
</dbReference>
<name>A0A1F6TGS5_9PROT</name>
<dbReference type="AlphaFoldDB" id="A0A1F6TGS5"/>